<keyword evidence="1" id="KW-0812">Transmembrane</keyword>
<name>A0A7G5EDF4_9BURK</name>
<dbReference type="RefSeq" id="WP_182326454.1">
    <property type="nucleotide sequence ID" value="NZ_CP058554.1"/>
</dbReference>
<keyword evidence="3" id="KW-1185">Reference proteome</keyword>
<proteinExistence type="predicted"/>
<dbReference type="EMBL" id="CP058554">
    <property type="protein sequence ID" value="QMV72029.1"/>
    <property type="molecule type" value="Genomic_DNA"/>
</dbReference>
<keyword evidence="1" id="KW-1133">Transmembrane helix</keyword>
<feature type="transmembrane region" description="Helical" evidence="1">
    <location>
        <begin position="74"/>
        <end position="93"/>
    </location>
</feature>
<dbReference type="Proteomes" id="UP000515240">
    <property type="component" value="Chromosome"/>
</dbReference>
<dbReference type="KEGG" id="cpis:HS961_03810"/>
<evidence type="ECO:0000256" key="1">
    <source>
        <dbReference type="SAM" id="Phobius"/>
    </source>
</evidence>
<feature type="transmembrane region" description="Helical" evidence="1">
    <location>
        <begin position="44"/>
        <end position="62"/>
    </location>
</feature>
<evidence type="ECO:0000313" key="3">
    <source>
        <dbReference type="Proteomes" id="UP000515240"/>
    </source>
</evidence>
<reference evidence="2 3" key="1">
    <citation type="journal article" date="2020" name="G3 (Bethesda)">
        <title>CeMbio - The Caenorhabditis elegans Microbiome Resource.</title>
        <authorList>
            <person name="Dirksen P."/>
            <person name="Assie A."/>
            <person name="Zimmermann J."/>
            <person name="Zhang F."/>
            <person name="Tietje A.M."/>
            <person name="Marsh S.A."/>
            <person name="Felix M.A."/>
            <person name="Shapira M."/>
            <person name="Kaleta C."/>
            <person name="Schulenburg H."/>
            <person name="Samuel B."/>
        </authorList>
    </citation>
    <scope>NUCLEOTIDE SEQUENCE [LARGE SCALE GENOMIC DNA]</scope>
    <source>
        <strain evidence="2 3">BIGb0172</strain>
    </source>
</reference>
<dbReference type="AlphaFoldDB" id="A0A7G5EDF4"/>
<gene>
    <name evidence="2" type="ORF">HS961_03810</name>
</gene>
<organism evidence="2 3">
    <name type="scientific">Comamonas piscis</name>
    <dbReference type="NCBI Taxonomy" id="1562974"/>
    <lineage>
        <taxon>Bacteria</taxon>
        <taxon>Pseudomonadati</taxon>
        <taxon>Pseudomonadota</taxon>
        <taxon>Betaproteobacteria</taxon>
        <taxon>Burkholderiales</taxon>
        <taxon>Comamonadaceae</taxon>
        <taxon>Comamonas</taxon>
    </lineage>
</organism>
<sequence length="252" mass="28605">MREKFKAAGIHFLLGLVLLSAVFCLIYFVWYPAPFYQLSGGQELMELIFGVDLILGPLLTWVVFNKKKPLRTNLLDVAVIACVQLAALGYGIYTVMQARPVFVGYEYYRFRVVHANEPDPQEMRKASAVIPHGLPMWGPKMLGLRKSANNEEQTNSALLAIGGISEAAQANLWVPYKNVEPEVLAHAKPVQRLIDRFPGQSEKIRQLLVKHQLELNNTVYVPLIVKDAFWTVLLDKNQLDKPYYIDIDSFED</sequence>
<protein>
    <submittedName>
        <fullName evidence="2">Pilus assembly protein</fullName>
    </submittedName>
</protein>
<feature type="transmembrane region" description="Helical" evidence="1">
    <location>
        <begin position="12"/>
        <end position="32"/>
    </location>
</feature>
<evidence type="ECO:0000313" key="2">
    <source>
        <dbReference type="EMBL" id="QMV72029.1"/>
    </source>
</evidence>
<keyword evidence="1" id="KW-0472">Membrane</keyword>
<accession>A0A7G5EDF4</accession>